<name>A0ABW4F4K7_9PSEU</name>
<proteinExistence type="predicted"/>
<dbReference type="Proteomes" id="UP001597114">
    <property type="component" value="Unassembled WGS sequence"/>
</dbReference>
<comment type="caution">
    <text evidence="2">The sequence shown here is derived from an EMBL/GenBank/DDBJ whole genome shotgun (WGS) entry which is preliminary data.</text>
</comment>
<organism evidence="2 3">
    <name type="scientific">Pseudonocardia yunnanensis</name>
    <dbReference type="NCBI Taxonomy" id="58107"/>
    <lineage>
        <taxon>Bacteria</taxon>
        <taxon>Bacillati</taxon>
        <taxon>Actinomycetota</taxon>
        <taxon>Actinomycetes</taxon>
        <taxon>Pseudonocardiales</taxon>
        <taxon>Pseudonocardiaceae</taxon>
        <taxon>Pseudonocardia</taxon>
    </lineage>
</organism>
<feature type="region of interest" description="Disordered" evidence="1">
    <location>
        <begin position="101"/>
        <end position="133"/>
    </location>
</feature>
<gene>
    <name evidence="2" type="ORF">ACFSJD_29345</name>
</gene>
<sequence length="133" mass="13980">MSAPTDQFIEIANRTQEAVTTAVRTWADTVQTFTGSVTGSRPSLPNAQGAVDRYFDFAEQILESQRRIAKTVLTASAQAAETVTEQAARTAETVAQRTASATESAVNKAADVSKAAAAETTTTARAARNAADK</sequence>
<evidence type="ECO:0008006" key="4">
    <source>
        <dbReference type="Google" id="ProtNLM"/>
    </source>
</evidence>
<evidence type="ECO:0000256" key="1">
    <source>
        <dbReference type="SAM" id="MobiDB-lite"/>
    </source>
</evidence>
<dbReference type="RefSeq" id="WP_344724031.1">
    <property type="nucleotide sequence ID" value="NZ_BAAAUS010000024.1"/>
</dbReference>
<accession>A0ABW4F4K7</accession>
<dbReference type="EMBL" id="JBHUCO010000037">
    <property type="protein sequence ID" value="MFD1521635.1"/>
    <property type="molecule type" value="Genomic_DNA"/>
</dbReference>
<evidence type="ECO:0000313" key="3">
    <source>
        <dbReference type="Proteomes" id="UP001597114"/>
    </source>
</evidence>
<keyword evidence="3" id="KW-1185">Reference proteome</keyword>
<evidence type="ECO:0000313" key="2">
    <source>
        <dbReference type="EMBL" id="MFD1521635.1"/>
    </source>
</evidence>
<protein>
    <recommendedName>
        <fullName evidence="4">Phasin family protein</fullName>
    </recommendedName>
</protein>
<reference evidence="3" key="1">
    <citation type="journal article" date="2019" name="Int. J. Syst. Evol. Microbiol.">
        <title>The Global Catalogue of Microorganisms (GCM) 10K type strain sequencing project: providing services to taxonomists for standard genome sequencing and annotation.</title>
        <authorList>
            <consortium name="The Broad Institute Genomics Platform"/>
            <consortium name="The Broad Institute Genome Sequencing Center for Infectious Disease"/>
            <person name="Wu L."/>
            <person name="Ma J."/>
        </authorList>
    </citation>
    <scope>NUCLEOTIDE SEQUENCE [LARGE SCALE GENOMIC DNA]</scope>
    <source>
        <strain evidence="3">CCM 7043</strain>
    </source>
</reference>